<proteinExistence type="predicted"/>
<name>A0A7S3P4P5_9STRA</name>
<feature type="compositionally biased region" description="Acidic residues" evidence="1">
    <location>
        <begin position="205"/>
        <end position="219"/>
    </location>
</feature>
<feature type="transmembrane region" description="Helical" evidence="2">
    <location>
        <begin position="492"/>
        <end position="509"/>
    </location>
</feature>
<dbReference type="AlphaFoldDB" id="A0A7S3P4P5"/>
<evidence type="ECO:0000313" key="3">
    <source>
        <dbReference type="EMBL" id="CAE0404896.1"/>
    </source>
</evidence>
<feature type="compositionally biased region" description="Basic and acidic residues" evidence="1">
    <location>
        <begin position="184"/>
        <end position="197"/>
    </location>
</feature>
<feature type="compositionally biased region" description="Low complexity" evidence="1">
    <location>
        <begin position="114"/>
        <end position="125"/>
    </location>
</feature>
<keyword evidence="2" id="KW-1133">Transmembrane helix</keyword>
<keyword evidence="2" id="KW-0472">Membrane</keyword>
<feature type="compositionally biased region" description="Basic and acidic residues" evidence="1">
    <location>
        <begin position="79"/>
        <end position="91"/>
    </location>
</feature>
<organism evidence="3">
    <name type="scientific">Amphora coffeiformis</name>
    <dbReference type="NCBI Taxonomy" id="265554"/>
    <lineage>
        <taxon>Eukaryota</taxon>
        <taxon>Sar</taxon>
        <taxon>Stramenopiles</taxon>
        <taxon>Ochrophyta</taxon>
        <taxon>Bacillariophyta</taxon>
        <taxon>Bacillariophyceae</taxon>
        <taxon>Bacillariophycidae</taxon>
        <taxon>Thalassiophysales</taxon>
        <taxon>Catenulaceae</taxon>
        <taxon>Amphora</taxon>
    </lineage>
</organism>
<feature type="region of interest" description="Disordered" evidence="1">
    <location>
        <begin position="1"/>
        <end position="232"/>
    </location>
</feature>
<keyword evidence="2" id="KW-0812">Transmembrane</keyword>
<gene>
    <name evidence="3" type="ORF">ACOF00016_LOCUS2983</name>
</gene>
<accession>A0A7S3P4P5</accession>
<feature type="transmembrane region" description="Helical" evidence="2">
    <location>
        <begin position="457"/>
        <end position="480"/>
    </location>
</feature>
<protein>
    <submittedName>
        <fullName evidence="3">Uncharacterized protein</fullName>
    </submittedName>
</protein>
<feature type="transmembrane region" description="Helical" evidence="2">
    <location>
        <begin position="263"/>
        <end position="281"/>
    </location>
</feature>
<evidence type="ECO:0000256" key="2">
    <source>
        <dbReference type="SAM" id="Phobius"/>
    </source>
</evidence>
<reference evidence="3" key="1">
    <citation type="submission" date="2021-01" db="EMBL/GenBank/DDBJ databases">
        <authorList>
            <person name="Corre E."/>
            <person name="Pelletier E."/>
            <person name="Niang G."/>
            <person name="Scheremetjew M."/>
            <person name="Finn R."/>
            <person name="Kale V."/>
            <person name="Holt S."/>
            <person name="Cochrane G."/>
            <person name="Meng A."/>
            <person name="Brown T."/>
            <person name="Cohen L."/>
        </authorList>
    </citation>
    <scope>NUCLEOTIDE SEQUENCE</scope>
    <source>
        <strain evidence="3">CCMP127</strain>
    </source>
</reference>
<dbReference type="EMBL" id="HBIM01003456">
    <property type="protein sequence ID" value="CAE0404896.1"/>
    <property type="molecule type" value="Transcribed_RNA"/>
</dbReference>
<feature type="compositionally biased region" description="Polar residues" evidence="1">
    <location>
        <begin position="126"/>
        <end position="141"/>
    </location>
</feature>
<sequence>MPPKKKKTVATALADGQAEAFSASGTKRKRTTKTNEEKMAEVQAIWKKRTEEKKTAAVQARAEPEPSDEEQPTPAKRQKLSETKGGRKKPADAPPPVAAAAPTRGRRKDAPQVAATPTRSRASASKTNPMPFNSPKPNSATKVPKEEDDDDERNVVPVPPASFLPMNYNDEKAGDSTLRPTAATKRDKAGSEEERQATNETTQPMDDDSDDYSDDDYDDESRSSMGDDMEQQPTLGDEMARLDDPDEVAPAPMSQKKSLFSRIIWLVITMTLSGWVVLFFLPASLRSKIPPLWTPSPPLTVCFYDSPHQQQEENDKTATCLDNEKAIVWQECPSGSICRGGELLKCPDGFAVMPYGCILTTTSNETIDATIGLLKEWTATDTCKGHPERYEEYDFGHRPLFHFSRVTGELETGWDLGLIMRANHSRFLLKQTNQDVWIGLHPKVHVRLTYLCYYKQFVYGLIGLFMSSASFICKWVWFFVCQYWGGFMAEPLLVSGSTIFSALVFMMCLRRAKEKEAQRMLAEDMSACHEIAIELLRSDPNAVLETSKLSEKIQWARYSMSKKDRRRVDKVVMPKLVKKFRSDTRIHNIRRMNNGKPTDAWQWVASPESTEGRNVQFAR</sequence>
<evidence type="ECO:0000256" key="1">
    <source>
        <dbReference type="SAM" id="MobiDB-lite"/>
    </source>
</evidence>